<keyword evidence="3" id="KW-1185">Reference proteome</keyword>
<evidence type="ECO:0000259" key="1">
    <source>
        <dbReference type="Pfam" id="PF12680"/>
    </source>
</evidence>
<evidence type="ECO:0000313" key="3">
    <source>
        <dbReference type="Proteomes" id="UP001500503"/>
    </source>
</evidence>
<protein>
    <recommendedName>
        <fullName evidence="1">SnoaL-like domain-containing protein</fullName>
    </recommendedName>
</protein>
<dbReference type="InterPro" id="IPR032710">
    <property type="entry name" value="NTF2-like_dom_sf"/>
</dbReference>
<feature type="domain" description="SnoaL-like" evidence="1">
    <location>
        <begin position="11"/>
        <end position="114"/>
    </location>
</feature>
<dbReference type="Gene3D" id="3.10.450.50">
    <property type="match status" value="1"/>
</dbReference>
<organism evidence="2 3">
    <name type="scientific">Actinoallomurus oryzae</name>
    <dbReference type="NCBI Taxonomy" id="502180"/>
    <lineage>
        <taxon>Bacteria</taxon>
        <taxon>Bacillati</taxon>
        <taxon>Actinomycetota</taxon>
        <taxon>Actinomycetes</taxon>
        <taxon>Streptosporangiales</taxon>
        <taxon>Thermomonosporaceae</taxon>
        <taxon>Actinoallomurus</taxon>
    </lineage>
</organism>
<evidence type="ECO:0000313" key="2">
    <source>
        <dbReference type="EMBL" id="GAA4516333.1"/>
    </source>
</evidence>
<comment type="caution">
    <text evidence="2">The sequence shown here is derived from an EMBL/GenBank/DDBJ whole genome shotgun (WGS) entry which is preliminary data.</text>
</comment>
<dbReference type="EMBL" id="BAABHF010000054">
    <property type="protein sequence ID" value="GAA4516333.1"/>
    <property type="molecule type" value="Genomic_DNA"/>
</dbReference>
<accession>A0ABP8R271</accession>
<dbReference type="RefSeq" id="WP_345474262.1">
    <property type="nucleotide sequence ID" value="NZ_BAABHF010000054.1"/>
</dbReference>
<dbReference type="Proteomes" id="UP001500503">
    <property type="component" value="Unassembled WGS sequence"/>
</dbReference>
<name>A0ABP8R271_9ACTN</name>
<proteinExistence type="predicted"/>
<gene>
    <name evidence="2" type="ORF">GCM10023191_087140</name>
</gene>
<dbReference type="InterPro" id="IPR037401">
    <property type="entry name" value="SnoaL-like"/>
</dbReference>
<dbReference type="SUPFAM" id="SSF54427">
    <property type="entry name" value="NTF2-like"/>
    <property type="match status" value="1"/>
</dbReference>
<sequence>MSETSPRAVFERLSRGISEGRWHDLADLYAEDAVVEQPFVSASPGRIEGRETIRAHFAGAAAMGLRLVAHHVVIHETTDPEVVVAEFDYEITGSEGTTTAANIQVLRVRDGLITASRDYHDHLAIARMTGGLAALVEAAGGEAA</sequence>
<dbReference type="Pfam" id="PF12680">
    <property type="entry name" value="SnoaL_2"/>
    <property type="match status" value="1"/>
</dbReference>
<reference evidence="3" key="1">
    <citation type="journal article" date="2019" name="Int. J. Syst. Evol. Microbiol.">
        <title>The Global Catalogue of Microorganisms (GCM) 10K type strain sequencing project: providing services to taxonomists for standard genome sequencing and annotation.</title>
        <authorList>
            <consortium name="The Broad Institute Genomics Platform"/>
            <consortium name="The Broad Institute Genome Sequencing Center for Infectious Disease"/>
            <person name="Wu L."/>
            <person name="Ma J."/>
        </authorList>
    </citation>
    <scope>NUCLEOTIDE SEQUENCE [LARGE SCALE GENOMIC DNA]</scope>
    <source>
        <strain evidence="3">JCM 17933</strain>
    </source>
</reference>